<sequence>MERKLVSDLTEMRKRKRHTENPKCEENKNNGTHAIQVLNEQTMSTRSKQELINIKIQHRQCPKYPNTKLREILKDAFTPKQIERLIFKNEKRIWWEYDYIAAAVTLPYLYLRKNVGLPVTELSTIRKWTRNLKCLSGIQKELLSVLKGRSLSMSSMEHLAVLSFDEMRVDYRMCYDLREDRIMDSNSNAQVIIARGLASKWRQPIFYDFDKNITEDKLFEVMKGVEESGFKVLAIVRKSKFVEKLTNFYNKVSFTNLVDVTREVWLFADIPHLIKLLRNNFLDYGIRLPCGSEISKWQLQQILHDKELSLTPKLDSRVHLNVSGSSRQKVKYATQLFSHHTATLLKIKIPQNPQISKFFDLVDKWFDVMNSTFVNDFRKPWHSALSIHFQEQAQILEYMKRVVENMSCLLNLLFGLYNYFVSTENLKYAITCHVNQDVLG</sequence>
<dbReference type="Pfam" id="PF21787">
    <property type="entry name" value="TNP-like_RNaseH_N"/>
    <property type="match status" value="1"/>
</dbReference>
<dbReference type="Proteomes" id="UP001159363">
    <property type="component" value="Chromosome 10"/>
</dbReference>
<protein>
    <recommendedName>
        <fullName evidence="6">Transposase</fullName>
    </recommendedName>
</protein>
<dbReference type="Pfam" id="PF21788">
    <property type="entry name" value="TNP-like_GBD"/>
    <property type="match status" value="1"/>
</dbReference>
<evidence type="ECO:0000259" key="2">
    <source>
        <dbReference type="Pfam" id="PF21787"/>
    </source>
</evidence>
<name>A0ABQ9GLM8_9NEOP</name>
<feature type="region of interest" description="Disordered" evidence="1">
    <location>
        <begin position="1"/>
        <end position="29"/>
    </location>
</feature>
<accession>A0ABQ9GLM8</accession>
<dbReference type="InterPro" id="IPR048366">
    <property type="entry name" value="TNP-like_GBD"/>
</dbReference>
<evidence type="ECO:0000313" key="4">
    <source>
        <dbReference type="EMBL" id="KAJ8872942.1"/>
    </source>
</evidence>
<comment type="caution">
    <text evidence="4">The sequence shown here is derived from an EMBL/GenBank/DDBJ whole genome shotgun (WGS) entry which is preliminary data.</text>
</comment>
<evidence type="ECO:0000256" key="1">
    <source>
        <dbReference type="SAM" id="MobiDB-lite"/>
    </source>
</evidence>
<reference evidence="4 5" key="1">
    <citation type="submission" date="2023-02" db="EMBL/GenBank/DDBJ databases">
        <title>LHISI_Scaffold_Assembly.</title>
        <authorList>
            <person name="Stuart O.P."/>
            <person name="Cleave R."/>
            <person name="Magrath M.J.L."/>
            <person name="Mikheyev A.S."/>
        </authorList>
    </citation>
    <scope>NUCLEOTIDE SEQUENCE [LARGE SCALE GENOMIC DNA]</scope>
    <source>
        <strain evidence="4">Daus_M_001</strain>
        <tissue evidence="4">Leg muscle</tissue>
    </source>
</reference>
<feature type="domain" description="Transposable element P transposase-like RNase H" evidence="2">
    <location>
        <begin position="136"/>
        <end position="236"/>
    </location>
</feature>
<gene>
    <name evidence="4" type="ORF">PR048_026558</name>
</gene>
<proteinExistence type="predicted"/>
<dbReference type="InterPro" id="IPR048365">
    <property type="entry name" value="TNP-like_RNaseH_N"/>
</dbReference>
<feature type="domain" description="Transposable element P transposase-like GTP-binding insertion" evidence="3">
    <location>
        <begin position="272"/>
        <end position="372"/>
    </location>
</feature>
<evidence type="ECO:0000313" key="5">
    <source>
        <dbReference type="Proteomes" id="UP001159363"/>
    </source>
</evidence>
<keyword evidence="5" id="KW-1185">Reference proteome</keyword>
<feature type="compositionally biased region" description="Basic and acidic residues" evidence="1">
    <location>
        <begin position="1"/>
        <end position="12"/>
    </location>
</feature>
<evidence type="ECO:0008006" key="6">
    <source>
        <dbReference type="Google" id="ProtNLM"/>
    </source>
</evidence>
<organism evidence="4 5">
    <name type="scientific">Dryococelus australis</name>
    <dbReference type="NCBI Taxonomy" id="614101"/>
    <lineage>
        <taxon>Eukaryota</taxon>
        <taxon>Metazoa</taxon>
        <taxon>Ecdysozoa</taxon>
        <taxon>Arthropoda</taxon>
        <taxon>Hexapoda</taxon>
        <taxon>Insecta</taxon>
        <taxon>Pterygota</taxon>
        <taxon>Neoptera</taxon>
        <taxon>Polyneoptera</taxon>
        <taxon>Phasmatodea</taxon>
        <taxon>Verophasmatodea</taxon>
        <taxon>Anareolatae</taxon>
        <taxon>Phasmatidae</taxon>
        <taxon>Eurycanthinae</taxon>
        <taxon>Dryococelus</taxon>
    </lineage>
</organism>
<dbReference type="EMBL" id="JARBHB010000011">
    <property type="protein sequence ID" value="KAJ8872942.1"/>
    <property type="molecule type" value="Genomic_DNA"/>
</dbReference>
<feature type="compositionally biased region" description="Basic and acidic residues" evidence="1">
    <location>
        <begin position="19"/>
        <end position="28"/>
    </location>
</feature>
<evidence type="ECO:0000259" key="3">
    <source>
        <dbReference type="Pfam" id="PF21788"/>
    </source>
</evidence>